<proteinExistence type="predicted"/>
<dbReference type="RefSeq" id="WP_107298947.1">
    <property type="nucleotide sequence ID" value="NZ_PYMB01000006.1"/>
</dbReference>
<sequence length="125" mass="12735">MTIGTINNSATYTPASLQAAAQSNVAAADKAVAKVTQQPGDTSASQTKVSISDEARQLQADDSAAQKAKPEAADKDMGDKAESFAYGALGMDHPEDVKANSDGYYNAGQWLAAAGTVATVLLAIA</sequence>
<reference evidence="2 3" key="1">
    <citation type="submission" date="2018-03" db="EMBL/GenBank/DDBJ databases">
        <title>Whole genome sequencing of Histamine producing bacteria.</title>
        <authorList>
            <person name="Butler K."/>
        </authorList>
    </citation>
    <scope>NUCLEOTIDE SEQUENCE [LARGE SCALE GENOMIC DNA]</scope>
    <source>
        <strain evidence="2 3">DSM 19138</strain>
    </source>
</reference>
<gene>
    <name evidence="2" type="ORF">C9J01_14860</name>
</gene>
<feature type="region of interest" description="Disordered" evidence="1">
    <location>
        <begin position="35"/>
        <end position="79"/>
    </location>
</feature>
<comment type="caution">
    <text evidence="2">The sequence shown here is derived from an EMBL/GenBank/DDBJ whole genome shotgun (WGS) entry which is preliminary data.</text>
</comment>
<organism evidence="2 3">
    <name type="scientific">Photobacterium rosenbergii</name>
    <dbReference type="NCBI Taxonomy" id="294936"/>
    <lineage>
        <taxon>Bacteria</taxon>
        <taxon>Pseudomonadati</taxon>
        <taxon>Pseudomonadota</taxon>
        <taxon>Gammaproteobacteria</taxon>
        <taxon>Vibrionales</taxon>
        <taxon>Vibrionaceae</taxon>
        <taxon>Photobacterium</taxon>
    </lineage>
</organism>
<accession>A0A2T3NCQ6</accession>
<evidence type="ECO:0000313" key="3">
    <source>
        <dbReference type="Proteomes" id="UP000241346"/>
    </source>
</evidence>
<dbReference type="EMBL" id="PYMB01000006">
    <property type="protein sequence ID" value="PSW11800.1"/>
    <property type="molecule type" value="Genomic_DNA"/>
</dbReference>
<dbReference type="AlphaFoldDB" id="A0A2T3NCQ6"/>
<dbReference type="OrthoDB" id="6388959at2"/>
<evidence type="ECO:0000313" key="2">
    <source>
        <dbReference type="EMBL" id="PSW11800.1"/>
    </source>
</evidence>
<dbReference type="Proteomes" id="UP000241346">
    <property type="component" value="Unassembled WGS sequence"/>
</dbReference>
<protein>
    <submittedName>
        <fullName evidence="2">Uncharacterized protein</fullName>
    </submittedName>
</protein>
<feature type="compositionally biased region" description="Polar residues" evidence="1">
    <location>
        <begin position="35"/>
        <end position="50"/>
    </location>
</feature>
<feature type="compositionally biased region" description="Basic and acidic residues" evidence="1">
    <location>
        <begin position="68"/>
        <end position="79"/>
    </location>
</feature>
<evidence type="ECO:0000256" key="1">
    <source>
        <dbReference type="SAM" id="MobiDB-lite"/>
    </source>
</evidence>
<name>A0A2T3NCQ6_9GAMM</name>